<dbReference type="PANTHER" id="PTHR24321">
    <property type="entry name" value="DEHYDROGENASES, SHORT CHAIN"/>
    <property type="match status" value="1"/>
</dbReference>
<dbReference type="PRINTS" id="PR00081">
    <property type="entry name" value="GDHRDH"/>
</dbReference>
<dbReference type="PANTHER" id="PTHR24321:SF8">
    <property type="entry name" value="ESTRADIOL 17-BETA-DEHYDROGENASE 8-RELATED"/>
    <property type="match status" value="1"/>
</dbReference>
<evidence type="ECO:0000313" key="6">
    <source>
        <dbReference type="Proteomes" id="UP000006892"/>
    </source>
</evidence>
<gene>
    <name evidence="5" type="ordered locus">REQ_04710</name>
</gene>
<name>A0A3S5Y225_RHOH1</name>
<evidence type="ECO:0000256" key="1">
    <source>
        <dbReference type="ARBA" id="ARBA00006484"/>
    </source>
</evidence>
<dbReference type="SUPFAM" id="SSF51735">
    <property type="entry name" value="NAD(P)-binding Rossmann-fold domains"/>
    <property type="match status" value="1"/>
</dbReference>
<dbReference type="EMBL" id="FN563149">
    <property type="protein sequence ID" value="CBH46600.1"/>
    <property type="molecule type" value="Genomic_DNA"/>
</dbReference>
<organism evidence="5">
    <name type="scientific">Rhodococcus hoagii (strain 103S)</name>
    <name type="common">Rhodococcus equi</name>
    <dbReference type="NCBI Taxonomy" id="685727"/>
    <lineage>
        <taxon>Bacteria</taxon>
        <taxon>Bacillati</taxon>
        <taxon>Actinomycetota</taxon>
        <taxon>Actinomycetes</taxon>
        <taxon>Mycobacteriales</taxon>
        <taxon>Nocardiaceae</taxon>
        <taxon>Prescottella</taxon>
    </lineage>
</organism>
<evidence type="ECO:0000313" key="5">
    <source>
        <dbReference type="EMBL" id="CBH46600.1"/>
    </source>
</evidence>
<dbReference type="InterPro" id="IPR002347">
    <property type="entry name" value="SDR_fam"/>
</dbReference>
<accession>A0A3S5Y225</accession>
<dbReference type="KEGG" id="req:REQ_04710"/>
<dbReference type="GO" id="GO:0016491">
    <property type="term" value="F:oxidoreductase activity"/>
    <property type="evidence" value="ECO:0007669"/>
    <property type="project" value="UniProtKB-KW"/>
</dbReference>
<dbReference type="SMART" id="SM00822">
    <property type="entry name" value="PKS_KR"/>
    <property type="match status" value="1"/>
</dbReference>
<keyword evidence="3" id="KW-0520">NAD</keyword>
<dbReference type="Gene3D" id="3.40.50.720">
    <property type="entry name" value="NAD(P)-binding Rossmann-like Domain"/>
    <property type="match status" value="1"/>
</dbReference>
<reference evidence="5" key="1">
    <citation type="journal article" date="2010" name="PLoS Genet.">
        <title>The genome of a pathogenic rhodococcus: cooptive virulence underpinned by key gene acquisitions.</title>
        <authorList>
            <person name="Letek M."/>
            <person name="Gonzalez P."/>
            <person name="Macarthur I."/>
            <person name="Rodriguez H."/>
            <person name="Freeman T.C."/>
            <person name="Valero-Rello A."/>
            <person name="Blanco M."/>
            <person name="Buckley T."/>
            <person name="Cherevach I."/>
            <person name="Fahey R."/>
            <person name="Hapeshi A."/>
            <person name="Holdstock J."/>
            <person name="Leadon D."/>
            <person name="Navas J."/>
            <person name="Ocampo A."/>
            <person name="Quail M.A."/>
            <person name="Sanders M."/>
            <person name="Scortti M.M."/>
            <person name="Prescott J.F."/>
            <person name="Fogarty U."/>
            <person name="Meijer W.G."/>
            <person name="Parkhill J."/>
            <person name="Bentley S.D."/>
            <person name="Vazquez-Boland J.A."/>
        </authorList>
    </citation>
    <scope>NUCLEOTIDE SEQUENCE [LARGE SCALE GENOMIC DNA]</scope>
    <source>
        <strain evidence="5 6">103S</strain>
    </source>
</reference>
<proteinExistence type="inferred from homology"/>
<sequence>MALGKWCRSPDTASLDSKGQDMPRTFLVTGSASGIGAATASHLRAQGDRVIGADLRDADITADLATDEGRAALVEQARELTGGRLDGVVACAGVALFDPLTIKVNYFGAVATLEGLRPLLAAGTDPRAVVISSVASLHPSDPAIVDAALAGDEAAAVAAASAAVAQGDGAQVYASSKAAIARWVRRTAITPEWAKAGIPLNAIAPGTIVTPMIQAMLDTEAGRQAIDGAVPMPLNGHARPEQVAPLLAWLTSPANTHVTGQVVFVDGGADAVLRGDQSW</sequence>
<protein>
    <submittedName>
        <fullName evidence="5">Short chain dehydrogenase</fullName>
    </submittedName>
</protein>
<dbReference type="Pfam" id="PF00106">
    <property type="entry name" value="adh_short"/>
    <property type="match status" value="1"/>
</dbReference>
<dbReference type="InterPro" id="IPR057326">
    <property type="entry name" value="KR_dom"/>
</dbReference>
<keyword evidence="2" id="KW-0560">Oxidoreductase</keyword>
<comment type="similarity">
    <text evidence="1">Belongs to the short-chain dehydrogenases/reductases (SDR) family.</text>
</comment>
<evidence type="ECO:0000256" key="2">
    <source>
        <dbReference type="ARBA" id="ARBA00023002"/>
    </source>
</evidence>
<feature type="domain" description="Ketoreductase" evidence="4">
    <location>
        <begin position="24"/>
        <end position="186"/>
    </location>
</feature>
<evidence type="ECO:0000259" key="4">
    <source>
        <dbReference type="SMART" id="SM00822"/>
    </source>
</evidence>
<dbReference type="Pfam" id="PF13561">
    <property type="entry name" value="adh_short_C2"/>
    <property type="match status" value="1"/>
</dbReference>
<dbReference type="AlphaFoldDB" id="A0A3S5Y225"/>
<dbReference type="InterPro" id="IPR036291">
    <property type="entry name" value="NAD(P)-bd_dom_sf"/>
</dbReference>
<dbReference type="Proteomes" id="UP001154400">
    <property type="component" value="Chromosome"/>
</dbReference>
<evidence type="ECO:0000256" key="3">
    <source>
        <dbReference type="ARBA" id="ARBA00023027"/>
    </source>
</evidence>